<gene>
    <name evidence="2" type="ORF">NDK47_04280</name>
</gene>
<dbReference type="Pfam" id="PF16289">
    <property type="entry name" value="PIN_12"/>
    <property type="match status" value="1"/>
</dbReference>
<organism evidence="2 3">
    <name type="scientific">Brevibacillus ruminantium</name>
    <dbReference type="NCBI Taxonomy" id="2950604"/>
    <lineage>
        <taxon>Bacteria</taxon>
        <taxon>Bacillati</taxon>
        <taxon>Bacillota</taxon>
        <taxon>Bacilli</taxon>
        <taxon>Bacillales</taxon>
        <taxon>Paenibacillaceae</taxon>
        <taxon>Brevibacillus</taxon>
    </lineage>
</organism>
<evidence type="ECO:0000313" key="2">
    <source>
        <dbReference type="EMBL" id="USG66527.1"/>
    </source>
</evidence>
<protein>
    <submittedName>
        <fullName evidence="2">PIN domain-containing protein</fullName>
    </submittedName>
</protein>
<reference evidence="2" key="1">
    <citation type="submission" date="2022-06" db="EMBL/GenBank/DDBJ databases">
        <title>Genome sequencing of Brevibacillus sp. BB3-R1.</title>
        <authorList>
            <person name="Heo J."/>
            <person name="Lee D."/>
            <person name="Won M."/>
            <person name="Han B.-H."/>
            <person name="Hong S.-B."/>
            <person name="Kwon S.-W."/>
        </authorList>
    </citation>
    <scope>NUCLEOTIDE SEQUENCE</scope>
    <source>
        <strain evidence="2">BB3-R1</strain>
    </source>
</reference>
<keyword evidence="3" id="KW-1185">Reference proteome</keyword>
<dbReference type="Proteomes" id="UP001056500">
    <property type="component" value="Chromosome"/>
</dbReference>
<dbReference type="InterPro" id="IPR032557">
    <property type="entry name" value="DUF4935"/>
</dbReference>
<dbReference type="RefSeq" id="WP_251873638.1">
    <property type="nucleotide sequence ID" value="NZ_CP098755.1"/>
</dbReference>
<evidence type="ECO:0000313" key="3">
    <source>
        <dbReference type="Proteomes" id="UP001056500"/>
    </source>
</evidence>
<sequence>MIWYNGVVIDTCVWIDIANNKEEKFLKTLENLSATKFLKLVIPEQVRIEWNKNKEERIVLEKNRLFESLLNTINNFKRKCSNEKNAELIALLNSVGDVINRDQPQIISEYVSLTERIDTLINHPNSIQLNDSVDVKNLAIDFALEKKAPFQRKCLWQTKNVGYGS</sequence>
<dbReference type="EMBL" id="CP098755">
    <property type="protein sequence ID" value="USG66527.1"/>
    <property type="molecule type" value="Genomic_DNA"/>
</dbReference>
<name>A0ABY4WKD9_9BACL</name>
<accession>A0ABY4WKD9</accession>
<proteinExistence type="predicted"/>
<evidence type="ECO:0000259" key="1">
    <source>
        <dbReference type="Pfam" id="PF16289"/>
    </source>
</evidence>
<feature type="domain" description="DUF4935" evidence="1">
    <location>
        <begin position="7"/>
        <end position="153"/>
    </location>
</feature>